<organism evidence="2">
    <name type="scientific">viral metagenome</name>
    <dbReference type="NCBI Taxonomy" id="1070528"/>
    <lineage>
        <taxon>unclassified sequences</taxon>
        <taxon>metagenomes</taxon>
        <taxon>organismal metagenomes</taxon>
    </lineage>
</organism>
<sequence length="286" mass="33541">MTNPSYPVYIVSKKRSDSMFTSRSLTRMKVPHYIAIEPQDLENYQLALDNFNLRNFATLLILPFSNHGDGPGRARNWCWDHAISLNTESHWVLDDNIQDFYRLHLNQRIRVESGCIFKAAEDFVDRFENVPVAGFQYRFFVAPNSYYPPYVKNTRIYSCLLIRNDCKHRWRSRYNEDTILSLDVLKDGDCTIQFNAFLQGKVATQTVKGGNTDEFYDREGTLNKSKMLVDVHPDVSRLVYRYGRWHHHVNYEPFKKNKLILKSGLNIPKTINNYGMKLVTNYSENT</sequence>
<dbReference type="InterPro" id="IPR049100">
    <property type="entry name" value="TAGT"/>
</dbReference>
<proteinExistence type="predicted"/>
<feature type="domain" description="TET-Associated Glycosyltransferase" evidence="1">
    <location>
        <begin position="6"/>
        <end position="210"/>
    </location>
</feature>
<dbReference type="Pfam" id="PF20691">
    <property type="entry name" value="TAGT"/>
    <property type="match status" value="1"/>
</dbReference>
<reference evidence="2" key="1">
    <citation type="journal article" date="2020" name="Nature">
        <title>Giant virus diversity and host interactions through global metagenomics.</title>
        <authorList>
            <person name="Schulz F."/>
            <person name="Roux S."/>
            <person name="Paez-Espino D."/>
            <person name="Jungbluth S."/>
            <person name="Walsh D.A."/>
            <person name="Denef V.J."/>
            <person name="McMahon K.D."/>
            <person name="Konstantinidis K.T."/>
            <person name="Eloe-Fadrosh E.A."/>
            <person name="Kyrpides N.C."/>
            <person name="Woyke T."/>
        </authorList>
    </citation>
    <scope>NUCLEOTIDE SEQUENCE</scope>
    <source>
        <strain evidence="2">GVMAG-S-1064190-84</strain>
    </source>
</reference>
<protein>
    <recommendedName>
        <fullName evidence="1">TET-Associated Glycosyltransferase domain-containing protein</fullName>
    </recommendedName>
</protein>
<accession>A0A6C0JX33</accession>
<name>A0A6C0JX33_9ZZZZ</name>
<evidence type="ECO:0000259" key="1">
    <source>
        <dbReference type="Pfam" id="PF20691"/>
    </source>
</evidence>
<dbReference type="EMBL" id="MN740699">
    <property type="protein sequence ID" value="QHU08937.1"/>
    <property type="molecule type" value="Genomic_DNA"/>
</dbReference>
<evidence type="ECO:0000313" key="2">
    <source>
        <dbReference type="EMBL" id="QHU08937.1"/>
    </source>
</evidence>
<dbReference type="AlphaFoldDB" id="A0A6C0JX33"/>